<evidence type="ECO:0000259" key="2">
    <source>
        <dbReference type="SMART" id="SM00646"/>
    </source>
</evidence>
<dbReference type="GO" id="GO:0030288">
    <property type="term" value="C:outer membrane-bounded periplasmic space"/>
    <property type="evidence" value="ECO:0007669"/>
    <property type="project" value="TreeGrafter"/>
</dbReference>
<name>A0A937RF36_9ACTN</name>
<evidence type="ECO:0000313" key="3">
    <source>
        <dbReference type="EMBL" id="MBL7630978.1"/>
    </source>
</evidence>
<dbReference type="SUPFAM" id="SSF47090">
    <property type="entry name" value="PGBD-like"/>
    <property type="match status" value="2"/>
</dbReference>
<dbReference type="PANTHER" id="PTHR30404">
    <property type="entry name" value="N-ACETYLMURAMOYL-L-ALANINE AMIDASE"/>
    <property type="match status" value="1"/>
</dbReference>
<dbReference type="EMBL" id="JAEACQ010000257">
    <property type="protein sequence ID" value="MBL7630978.1"/>
    <property type="molecule type" value="Genomic_DNA"/>
</dbReference>
<feature type="domain" description="MurNAc-LAA" evidence="2">
    <location>
        <begin position="247"/>
        <end position="361"/>
    </location>
</feature>
<dbReference type="PANTHER" id="PTHR30404:SF0">
    <property type="entry name" value="N-ACETYLMURAMOYL-L-ALANINE AMIDASE AMIC"/>
    <property type="match status" value="1"/>
</dbReference>
<gene>
    <name evidence="3" type="ORF">I7412_28215</name>
</gene>
<dbReference type="InterPro" id="IPR036365">
    <property type="entry name" value="PGBD-like_sf"/>
</dbReference>
<organism evidence="3 4">
    <name type="scientific">Frankia nepalensis</name>
    <dbReference type="NCBI Taxonomy" id="1836974"/>
    <lineage>
        <taxon>Bacteria</taxon>
        <taxon>Bacillati</taxon>
        <taxon>Actinomycetota</taxon>
        <taxon>Actinomycetes</taxon>
        <taxon>Frankiales</taxon>
        <taxon>Frankiaceae</taxon>
        <taxon>Frankia</taxon>
    </lineage>
</organism>
<dbReference type="Pfam" id="PF01520">
    <property type="entry name" value="Amidase_3"/>
    <property type="match status" value="1"/>
</dbReference>
<reference evidence="3" key="1">
    <citation type="submission" date="2020-12" db="EMBL/GenBank/DDBJ databases">
        <title>Genomic characterization of non-nitrogen-fixing Frankia strains.</title>
        <authorList>
            <person name="Carlos-Shanley C."/>
            <person name="Guerra T."/>
            <person name="Hahn D."/>
        </authorList>
    </citation>
    <scope>NUCLEOTIDE SEQUENCE</scope>
    <source>
        <strain evidence="3">CN6</strain>
    </source>
</reference>
<dbReference type="InterPro" id="IPR050695">
    <property type="entry name" value="N-acetylmuramoyl_amidase_3"/>
</dbReference>
<dbReference type="Gene3D" id="1.10.101.10">
    <property type="entry name" value="PGBD-like superfamily/PGBD"/>
    <property type="match status" value="2"/>
</dbReference>
<dbReference type="InterPro" id="IPR002508">
    <property type="entry name" value="MurNAc-LAA_cat"/>
</dbReference>
<dbReference type="GO" id="GO:0009253">
    <property type="term" value="P:peptidoglycan catabolic process"/>
    <property type="evidence" value="ECO:0007669"/>
    <property type="project" value="InterPro"/>
</dbReference>
<keyword evidence="1" id="KW-0378">Hydrolase</keyword>
<dbReference type="SUPFAM" id="SSF53187">
    <property type="entry name" value="Zn-dependent exopeptidases"/>
    <property type="match status" value="1"/>
</dbReference>
<evidence type="ECO:0000313" key="4">
    <source>
        <dbReference type="Proteomes" id="UP000604475"/>
    </source>
</evidence>
<accession>A0A937RF36</accession>
<evidence type="ECO:0000256" key="1">
    <source>
        <dbReference type="ARBA" id="ARBA00022801"/>
    </source>
</evidence>
<dbReference type="InterPro" id="IPR002477">
    <property type="entry name" value="Peptidoglycan-bd-like"/>
</dbReference>
<dbReference type="GO" id="GO:0008745">
    <property type="term" value="F:N-acetylmuramoyl-L-alanine amidase activity"/>
    <property type="evidence" value="ECO:0007669"/>
    <property type="project" value="InterPro"/>
</dbReference>
<comment type="caution">
    <text evidence="3">The sequence shown here is derived from an EMBL/GenBank/DDBJ whole genome shotgun (WGS) entry which is preliminary data.</text>
</comment>
<dbReference type="CDD" id="cd02696">
    <property type="entry name" value="MurNAc-LAA"/>
    <property type="match status" value="1"/>
</dbReference>
<dbReference type="SMART" id="SM00646">
    <property type="entry name" value="Ami_3"/>
    <property type="match status" value="1"/>
</dbReference>
<protein>
    <submittedName>
        <fullName evidence="3">N-acetylmuramoyl-L-alanine amidase</fullName>
    </submittedName>
</protein>
<dbReference type="AlphaFoldDB" id="A0A937RF36"/>
<proteinExistence type="predicted"/>
<dbReference type="Gene3D" id="3.40.630.40">
    <property type="entry name" value="Zn-dependent exopeptidases"/>
    <property type="match status" value="1"/>
</dbReference>
<dbReference type="Proteomes" id="UP000604475">
    <property type="component" value="Unassembled WGS sequence"/>
</dbReference>
<sequence>MMLLRLGDRAPGVADARAALAHLSFLPAAPRQPVEDDAAMGQGETELFDADLDRAVRAFQQSRGLSVDGIIGPDTARALDEARHRLGDRLLYNVPGHPFVGDDVAALQERLSNMGFDVGRTDGIFGPRTEAAVRDFQRNRGLEPDGRCGPHTLRELKRLERTVTGGRPDMLRESVRLLVRGPSLLGMLVAIDAGHGGEDTGVVAHRLTESEIMADLAGRLEARLLSSGLETFRVRADDEAPDEAERARRANERGADLLISLHADASVSPKAEGVSCYYFGNARGSSAVGERLAGLIQKELVSRTDMVDCWTHAKTWELLRRTTMAAVRVEVGYLTNEHDAAALASAEYRATVAESILAAIQRLYLPPEQDPPTGQLRVPRVATRS</sequence>
<dbReference type="Pfam" id="PF01471">
    <property type="entry name" value="PG_binding_1"/>
    <property type="match status" value="2"/>
</dbReference>
<keyword evidence="4" id="KW-1185">Reference proteome</keyword>
<dbReference type="InterPro" id="IPR036366">
    <property type="entry name" value="PGBDSf"/>
</dbReference>